<accession>A0A1I7YMZ7</accession>
<name>A0A1I7YMZ7_9BILA</name>
<organism evidence="1 2">
    <name type="scientific">Steinernema glaseri</name>
    <dbReference type="NCBI Taxonomy" id="37863"/>
    <lineage>
        <taxon>Eukaryota</taxon>
        <taxon>Metazoa</taxon>
        <taxon>Ecdysozoa</taxon>
        <taxon>Nematoda</taxon>
        <taxon>Chromadorea</taxon>
        <taxon>Rhabditida</taxon>
        <taxon>Tylenchina</taxon>
        <taxon>Panagrolaimomorpha</taxon>
        <taxon>Strongyloidoidea</taxon>
        <taxon>Steinernematidae</taxon>
        <taxon>Steinernema</taxon>
    </lineage>
</organism>
<dbReference type="AlphaFoldDB" id="A0A1I7YMZ7"/>
<dbReference type="Proteomes" id="UP000095287">
    <property type="component" value="Unplaced"/>
</dbReference>
<evidence type="ECO:0000313" key="2">
    <source>
        <dbReference type="WBParaSite" id="L893_g17977.t1"/>
    </source>
</evidence>
<evidence type="ECO:0000313" key="1">
    <source>
        <dbReference type="Proteomes" id="UP000095287"/>
    </source>
</evidence>
<protein>
    <submittedName>
        <fullName evidence="2">Neur_chan_LBD domain-containing protein</fullName>
    </submittedName>
</protein>
<keyword evidence="1" id="KW-1185">Reference proteome</keyword>
<reference evidence="2" key="1">
    <citation type="submission" date="2016-11" db="UniProtKB">
        <authorList>
            <consortium name="WormBaseParasite"/>
        </authorList>
    </citation>
    <scope>IDENTIFICATION</scope>
</reference>
<proteinExistence type="predicted"/>
<dbReference type="WBParaSite" id="L893_g17977.t1">
    <property type="protein sequence ID" value="L893_g17977.t1"/>
    <property type="gene ID" value="L893_g17977"/>
</dbReference>
<sequence>MLLRSAYYGRMLLVTIHHSSCVLGYTTLELKSSISCALEQWRPLDGKQISIEVEAYMYKQKVMCMDFSSVM</sequence>